<dbReference type="Proteomes" id="UP000308600">
    <property type="component" value="Unassembled WGS sequence"/>
</dbReference>
<dbReference type="EMBL" id="ML208262">
    <property type="protein sequence ID" value="TFK75590.1"/>
    <property type="molecule type" value="Genomic_DNA"/>
</dbReference>
<reference evidence="1 2" key="1">
    <citation type="journal article" date="2019" name="Nat. Ecol. Evol.">
        <title>Megaphylogeny resolves global patterns of mushroom evolution.</title>
        <authorList>
            <person name="Varga T."/>
            <person name="Krizsan K."/>
            <person name="Foldi C."/>
            <person name="Dima B."/>
            <person name="Sanchez-Garcia M."/>
            <person name="Sanchez-Ramirez S."/>
            <person name="Szollosi G.J."/>
            <person name="Szarkandi J.G."/>
            <person name="Papp V."/>
            <person name="Albert L."/>
            <person name="Andreopoulos W."/>
            <person name="Angelini C."/>
            <person name="Antonin V."/>
            <person name="Barry K.W."/>
            <person name="Bougher N.L."/>
            <person name="Buchanan P."/>
            <person name="Buyck B."/>
            <person name="Bense V."/>
            <person name="Catcheside P."/>
            <person name="Chovatia M."/>
            <person name="Cooper J."/>
            <person name="Damon W."/>
            <person name="Desjardin D."/>
            <person name="Finy P."/>
            <person name="Geml J."/>
            <person name="Haridas S."/>
            <person name="Hughes K."/>
            <person name="Justo A."/>
            <person name="Karasinski D."/>
            <person name="Kautmanova I."/>
            <person name="Kiss B."/>
            <person name="Kocsube S."/>
            <person name="Kotiranta H."/>
            <person name="LaButti K.M."/>
            <person name="Lechner B.E."/>
            <person name="Liimatainen K."/>
            <person name="Lipzen A."/>
            <person name="Lukacs Z."/>
            <person name="Mihaltcheva S."/>
            <person name="Morgado L.N."/>
            <person name="Niskanen T."/>
            <person name="Noordeloos M.E."/>
            <person name="Ohm R.A."/>
            <person name="Ortiz-Santana B."/>
            <person name="Ovrebo C."/>
            <person name="Racz N."/>
            <person name="Riley R."/>
            <person name="Savchenko A."/>
            <person name="Shiryaev A."/>
            <person name="Soop K."/>
            <person name="Spirin V."/>
            <person name="Szebenyi C."/>
            <person name="Tomsovsky M."/>
            <person name="Tulloss R.E."/>
            <person name="Uehling J."/>
            <person name="Grigoriev I.V."/>
            <person name="Vagvolgyi C."/>
            <person name="Papp T."/>
            <person name="Martin F.M."/>
            <person name="Miettinen O."/>
            <person name="Hibbett D.S."/>
            <person name="Nagy L.G."/>
        </authorList>
    </citation>
    <scope>NUCLEOTIDE SEQUENCE [LARGE SCALE GENOMIC DNA]</scope>
    <source>
        <strain evidence="1 2">NL-1719</strain>
    </source>
</reference>
<proteinExistence type="predicted"/>
<accession>A0ACD3BCM5</accession>
<sequence length="447" mass="50051">MVSADNLNQDVLELIMTFLPNTGLACIALVSRSFYAAIIPKLYRIISFRASHATRFPRVKTAFATISIHPWFATYVRNVDIRTVPLLDSRPHPKFLLEASQAMLKCKNLTSFKCMVIGLPTVLKWVNNKPNLSELQFRATSLTTEQVGMLMQAKKLCHLSLENASCNALDLLPRWAERISSTLTSLTLYMTPDLNEIVLEGALQHLPNLTTLAVIGCHKIDHITVLRLLYLTPLIESLGFTVMETGCPLGLPPPVPHLQHLVLDTQNATYSSMLTSETLMSILPGLQLSSPEIASFIIKSTQRQSELVQDLIKQLLTRQAPTLRRLSILDTTIPVSTIEAICKSCVRLERLDVAFPISEIPGFTKAVGRSKSLRTLIDVDTHTVHGLRRSLNNDNVCTIMEKVPSLQRVVTGQRVWTAMRESQDTVEVAFERRPNQGSSSYWFARHE</sequence>
<gene>
    <name evidence="1" type="ORF">BDN72DRAFT_954767</name>
</gene>
<name>A0ACD3BCM5_9AGAR</name>
<protein>
    <submittedName>
        <fullName evidence="1">Uncharacterized protein</fullName>
    </submittedName>
</protein>
<keyword evidence="2" id="KW-1185">Reference proteome</keyword>
<organism evidence="1 2">
    <name type="scientific">Pluteus cervinus</name>
    <dbReference type="NCBI Taxonomy" id="181527"/>
    <lineage>
        <taxon>Eukaryota</taxon>
        <taxon>Fungi</taxon>
        <taxon>Dikarya</taxon>
        <taxon>Basidiomycota</taxon>
        <taxon>Agaricomycotina</taxon>
        <taxon>Agaricomycetes</taxon>
        <taxon>Agaricomycetidae</taxon>
        <taxon>Agaricales</taxon>
        <taxon>Pluteineae</taxon>
        <taxon>Pluteaceae</taxon>
        <taxon>Pluteus</taxon>
    </lineage>
</organism>
<evidence type="ECO:0000313" key="2">
    <source>
        <dbReference type="Proteomes" id="UP000308600"/>
    </source>
</evidence>
<evidence type="ECO:0000313" key="1">
    <source>
        <dbReference type="EMBL" id="TFK75590.1"/>
    </source>
</evidence>